<dbReference type="RefSeq" id="WP_203726042.1">
    <property type="nucleotide sequence ID" value="NZ_BAAATX010000002.1"/>
</dbReference>
<feature type="domain" description="CBM2" evidence="3">
    <location>
        <begin position="26"/>
        <end position="133"/>
    </location>
</feature>
<evidence type="ECO:0000259" key="3">
    <source>
        <dbReference type="PROSITE" id="PS51173"/>
    </source>
</evidence>
<dbReference type="PROSITE" id="PS51173">
    <property type="entry name" value="CBM2"/>
    <property type="match status" value="1"/>
</dbReference>
<feature type="chain" id="PRO_5045866717" evidence="2">
    <location>
        <begin position="30"/>
        <end position="732"/>
    </location>
</feature>
<sequence>MASRKKIAAALAVATVGAGLLAVAARADAAAGCQVKYTVSSTWPGGFGVAVDVTNLGDAINGWTLTFAFPGDQTISQLWNGVVTQSGATVSVTDAGYNAALGTNATTSFGFNGTGASATPASFSLNGTACTGGTTPTSPTTSTPTTAPPTTAPTTVPPTTTPPPAGGTSTVNGKQVEKLDRGVISVHSGSGNLVSWRLLGTDPSGVAFNVYRGTTKLTASPLTTSTNYLDSGAAAGQTYTVKPVLNGVEQAAEGPALNFANGYLDVPIQNPNSALYVANDASTGDLDGDGKLDIVLKWDPTNSKDNSQSGVTDPVYIDGYKLDGTRLWRINLGRNIRAGAHYTQFQVYDYDGDGDAEVAMKTADATVDGVGTVIGDANADYRNSSGYILTGPEFLTMFDGRTGAAVSTVNYEPARGTVSSWGDSYGNRVDRFLAGTAYLDGSRPSLVMARGYYTRSVIVAWDFRNGALTRRWTFDSTTSGNSAYAGQGNHQLSIADVDQDGKDEIIYGSMAIDDNGGKLWNTGNGHGDTMHVGDLDPSRPGLEEFKVDEDGTKPSSWFADAKTGQIIWSTPANGDNGRGVSADIWAGSPGAESWSSAVDGVRSPSGAVVSSRKPGSTNFVVWWDGDATRELLDGTHIDKYGTSSDTRLLTAADVHSNNSTKSTPSLSGDLLGDWREEVIWPTTANNALRIYSTPTATDRRVVTLLHDVQYREAIAWQNTAYNQPPHPSFAIQ</sequence>
<dbReference type="InterPro" id="IPR028994">
    <property type="entry name" value="Integrin_alpha_N"/>
</dbReference>
<dbReference type="InterPro" id="IPR041624">
    <property type="entry name" value="RGI_lyase"/>
</dbReference>
<reference evidence="4 5" key="1">
    <citation type="submission" date="2021-01" db="EMBL/GenBank/DDBJ databases">
        <title>Whole genome shotgun sequence of Actinoplanes durhamensis NBRC 14914.</title>
        <authorList>
            <person name="Komaki H."/>
            <person name="Tamura T."/>
        </authorList>
    </citation>
    <scope>NUCLEOTIDE SEQUENCE [LARGE SCALE GENOMIC DNA]</scope>
    <source>
        <strain evidence="4 5">NBRC 14914</strain>
    </source>
</reference>
<evidence type="ECO:0000313" key="4">
    <source>
        <dbReference type="EMBL" id="GIE00400.1"/>
    </source>
</evidence>
<evidence type="ECO:0000256" key="1">
    <source>
        <dbReference type="SAM" id="MobiDB-lite"/>
    </source>
</evidence>
<dbReference type="InterPro" id="IPR012291">
    <property type="entry name" value="CBM2_carb-bd_dom_sf"/>
</dbReference>
<dbReference type="EMBL" id="BOML01000014">
    <property type="protein sequence ID" value="GIE00400.1"/>
    <property type="molecule type" value="Genomic_DNA"/>
</dbReference>
<feature type="compositionally biased region" description="Low complexity" evidence="1">
    <location>
        <begin position="129"/>
        <end position="145"/>
    </location>
</feature>
<name>A0ABQ3YS99_9ACTN</name>
<accession>A0ABQ3YS99</accession>
<dbReference type="Proteomes" id="UP000637628">
    <property type="component" value="Unassembled WGS sequence"/>
</dbReference>
<dbReference type="InterPro" id="IPR049366">
    <property type="entry name" value="RGL11_C"/>
</dbReference>
<dbReference type="PANTHER" id="PTHR43118">
    <property type="entry name" value="RHAMNOGALACTURONAN LYASE (EUROFUNG)"/>
    <property type="match status" value="1"/>
</dbReference>
<dbReference type="Pfam" id="PF18370">
    <property type="entry name" value="RGI_lyase"/>
    <property type="match status" value="1"/>
</dbReference>
<dbReference type="SUPFAM" id="SSF69318">
    <property type="entry name" value="Integrin alpha N-terminal domain"/>
    <property type="match status" value="1"/>
</dbReference>
<feature type="signal peptide" evidence="2">
    <location>
        <begin position="1"/>
        <end position="29"/>
    </location>
</feature>
<keyword evidence="5" id="KW-1185">Reference proteome</keyword>
<keyword evidence="2" id="KW-0732">Signal</keyword>
<protein>
    <submittedName>
        <fullName evidence="4">Rhamnogalacturonan lyase</fullName>
    </submittedName>
</protein>
<dbReference type="Pfam" id="PF00553">
    <property type="entry name" value="CBM_2"/>
    <property type="match status" value="1"/>
</dbReference>
<dbReference type="InterPro" id="IPR008965">
    <property type="entry name" value="CBM2/CBM3_carb-bd_dom_sf"/>
</dbReference>
<dbReference type="Gene3D" id="2.60.40.290">
    <property type="match status" value="1"/>
</dbReference>
<dbReference type="PANTHER" id="PTHR43118:SF1">
    <property type="entry name" value="RHAMNOGALACTURONAN LYASE (EUROFUNG)"/>
    <property type="match status" value="1"/>
</dbReference>
<comment type="caution">
    <text evidence="4">The sequence shown here is derived from an EMBL/GenBank/DDBJ whole genome shotgun (WGS) entry which is preliminary data.</text>
</comment>
<feature type="compositionally biased region" description="Pro residues" evidence="1">
    <location>
        <begin position="146"/>
        <end position="165"/>
    </location>
</feature>
<dbReference type="Gene3D" id="2.60.40.10">
    <property type="entry name" value="Immunoglobulins"/>
    <property type="match status" value="1"/>
</dbReference>
<feature type="region of interest" description="Disordered" evidence="1">
    <location>
        <begin position="129"/>
        <end position="172"/>
    </location>
</feature>
<dbReference type="SUPFAM" id="SSF49384">
    <property type="entry name" value="Carbohydrate-binding domain"/>
    <property type="match status" value="1"/>
</dbReference>
<dbReference type="InterPro" id="IPR034641">
    <property type="entry name" value="RGL11"/>
</dbReference>
<dbReference type="SMART" id="SM00637">
    <property type="entry name" value="CBD_II"/>
    <property type="match status" value="1"/>
</dbReference>
<dbReference type="CDD" id="cd10318">
    <property type="entry name" value="RGL11"/>
    <property type="match status" value="1"/>
</dbReference>
<evidence type="ECO:0000313" key="5">
    <source>
        <dbReference type="Proteomes" id="UP000637628"/>
    </source>
</evidence>
<organism evidence="4 5">
    <name type="scientific">Paractinoplanes durhamensis</name>
    <dbReference type="NCBI Taxonomy" id="113563"/>
    <lineage>
        <taxon>Bacteria</taxon>
        <taxon>Bacillati</taxon>
        <taxon>Actinomycetota</taxon>
        <taxon>Actinomycetes</taxon>
        <taxon>Micromonosporales</taxon>
        <taxon>Micromonosporaceae</taxon>
        <taxon>Paractinoplanes</taxon>
    </lineage>
</organism>
<evidence type="ECO:0000256" key="2">
    <source>
        <dbReference type="SAM" id="SignalP"/>
    </source>
</evidence>
<keyword evidence="4" id="KW-0456">Lyase</keyword>
<proteinExistence type="predicted"/>
<gene>
    <name evidence="4" type="ORF">Adu01nite_17500</name>
</gene>
<dbReference type="GO" id="GO:0016829">
    <property type="term" value="F:lyase activity"/>
    <property type="evidence" value="ECO:0007669"/>
    <property type="project" value="UniProtKB-KW"/>
</dbReference>
<dbReference type="InterPro" id="IPR001919">
    <property type="entry name" value="CBD2"/>
</dbReference>
<dbReference type="Pfam" id="PF21348">
    <property type="entry name" value="RGL11_C"/>
    <property type="match status" value="1"/>
</dbReference>
<dbReference type="InterPro" id="IPR013783">
    <property type="entry name" value="Ig-like_fold"/>
</dbReference>